<evidence type="ECO:0000256" key="4">
    <source>
        <dbReference type="ARBA" id="ARBA00023136"/>
    </source>
</evidence>
<evidence type="ECO:0000256" key="6">
    <source>
        <dbReference type="RuleBase" id="RU000488"/>
    </source>
</evidence>
<name>A0A068WV14_ECHGR</name>
<feature type="repeat" description="Solcar" evidence="5">
    <location>
        <begin position="229"/>
        <end position="313"/>
    </location>
</feature>
<gene>
    <name evidence="7" type="ORF">EgrG_000188300</name>
</gene>
<reference evidence="9" key="3">
    <citation type="submission" date="2020-10" db="UniProtKB">
        <authorList>
            <consortium name="WormBaseParasite"/>
        </authorList>
    </citation>
    <scope>IDENTIFICATION</scope>
</reference>
<evidence type="ECO:0000313" key="7">
    <source>
        <dbReference type="EMBL" id="CDS21465.1"/>
    </source>
</evidence>
<keyword evidence="6" id="KW-0813">Transport</keyword>
<dbReference type="GO" id="GO:0016020">
    <property type="term" value="C:membrane"/>
    <property type="evidence" value="ECO:0007669"/>
    <property type="project" value="UniProtKB-SubCell"/>
</dbReference>
<dbReference type="EMBL" id="LK028583">
    <property type="protein sequence ID" value="CDS21465.1"/>
    <property type="molecule type" value="Genomic_DNA"/>
</dbReference>
<dbReference type="GO" id="GO:0005739">
    <property type="term" value="C:mitochondrion"/>
    <property type="evidence" value="ECO:0007669"/>
    <property type="project" value="TreeGrafter"/>
</dbReference>
<feature type="repeat" description="Solcar" evidence="5">
    <location>
        <begin position="127"/>
        <end position="223"/>
    </location>
</feature>
<dbReference type="PANTHER" id="PTHR46181">
    <property type="entry name" value="MITOCHONDRIAL GLYCINE TRANSPORTER"/>
    <property type="match status" value="1"/>
</dbReference>
<comment type="subcellular location">
    <subcellularLocation>
        <location evidence="1">Membrane</location>
        <topology evidence="1">Multi-pass membrane protein</topology>
    </subcellularLocation>
</comment>
<dbReference type="SUPFAM" id="SSF103506">
    <property type="entry name" value="Mitochondrial carrier"/>
    <property type="match status" value="1"/>
</dbReference>
<dbReference type="PROSITE" id="PS50920">
    <property type="entry name" value="SOLCAR"/>
    <property type="match status" value="3"/>
</dbReference>
<accession>A0A068WV14</accession>
<dbReference type="InterPro" id="IPR023395">
    <property type="entry name" value="MCP_dom_sf"/>
</dbReference>
<reference evidence="7" key="2">
    <citation type="submission" date="2014-06" db="EMBL/GenBank/DDBJ databases">
        <authorList>
            <person name="Aslett M."/>
        </authorList>
    </citation>
    <scope>NUCLEOTIDE SEQUENCE</scope>
</reference>
<reference evidence="7 8" key="1">
    <citation type="journal article" date="2013" name="Nature">
        <title>The genomes of four tapeworm species reveal adaptations to parasitism.</title>
        <authorList>
            <person name="Tsai I.J."/>
            <person name="Zarowiecki M."/>
            <person name="Holroyd N."/>
            <person name="Garciarrubio A."/>
            <person name="Sanchez-Flores A."/>
            <person name="Brooks K.L."/>
            <person name="Tracey A."/>
            <person name="Bobes R.J."/>
            <person name="Fragoso G."/>
            <person name="Sciutto E."/>
            <person name="Aslett M."/>
            <person name="Beasley H."/>
            <person name="Bennett H.M."/>
            <person name="Cai J."/>
            <person name="Camicia F."/>
            <person name="Clark R."/>
            <person name="Cucher M."/>
            <person name="De Silva N."/>
            <person name="Day T.A."/>
            <person name="Deplazes P."/>
            <person name="Estrada K."/>
            <person name="Fernandez C."/>
            <person name="Holland P.W."/>
            <person name="Hou J."/>
            <person name="Hu S."/>
            <person name="Huckvale T."/>
            <person name="Hung S.S."/>
            <person name="Kamenetzky L."/>
            <person name="Keane J.A."/>
            <person name="Kiss F."/>
            <person name="Koziol U."/>
            <person name="Lambert O."/>
            <person name="Liu K."/>
            <person name="Luo X."/>
            <person name="Luo Y."/>
            <person name="Macchiaroli N."/>
            <person name="Nichol S."/>
            <person name="Paps J."/>
            <person name="Parkinson J."/>
            <person name="Pouchkina-Stantcheva N."/>
            <person name="Riddiford N."/>
            <person name="Rosenzvit M."/>
            <person name="Salinas G."/>
            <person name="Wasmuth J.D."/>
            <person name="Zamanian M."/>
            <person name="Zheng Y."/>
            <person name="Cai X."/>
            <person name="Soberon X."/>
            <person name="Olson P.D."/>
            <person name="Laclette J.P."/>
            <person name="Brehm K."/>
            <person name="Berriman M."/>
            <person name="Garciarrubio A."/>
            <person name="Bobes R.J."/>
            <person name="Fragoso G."/>
            <person name="Sanchez-Flores A."/>
            <person name="Estrada K."/>
            <person name="Cevallos M.A."/>
            <person name="Morett E."/>
            <person name="Gonzalez V."/>
            <person name="Portillo T."/>
            <person name="Ochoa-Leyva A."/>
            <person name="Jose M.V."/>
            <person name="Sciutto E."/>
            <person name="Landa A."/>
            <person name="Jimenez L."/>
            <person name="Valdes V."/>
            <person name="Carrero J.C."/>
            <person name="Larralde C."/>
            <person name="Morales-Montor J."/>
            <person name="Limon-Lason J."/>
            <person name="Soberon X."/>
            <person name="Laclette J.P."/>
        </authorList>
    </citation>
    <scope>NUCLEOTIDE SEQUENCE [LARGE SCALE GENOMIC DNA]</scope>
</reference>
<dbReference type="GO" id="GO:0015187">
    <property type="term" value="F:glycine transmembrane transporter activity"/>
    <property type="evidence" value="ECO:0007669"/>
    <property type="project" value="TreeGrafter"/>
</dbReference>
<evidence type="ECO:0000256" key="1">
    <source>
        <dbReference type="ARBA" id="ARBA00004141"/>
    </source>
</evidence>
<dbReference type="OrthoDB" id="1924968at2759"/>
<dbReference type="PANTHER" id="PTHR46181:SF3">
    <property type="entry name" value="MITOCHONDRIAL GLYCINE TRANSPORTER"/>
    <property type="match status" value="1"/>
</dbReference>
<dbReference type="Pfam" id="PF00153">
    <property type="entry name" value="Mito_carr"/>
    <property type="match status" value="3"/>
</dbReference>
<keyword evidence="4 5" id="KW-0472">Membrane</keyword>
<evidence type="ECO:0000256" key="5">
    <source>
        <dbReference type="PROSITE-ProRule" id="PRU00282"/>
    </source>
</evidence>
<dbReference type="GO" id="GO:1904983">
    <property type="term" value="P:glycine import into mitochondrion"/>
    <property type="evidence" value="ECO:0007669"/>
    <property type="project" value="TreeGrafter"/>
</dbReference>
<keyword evidence="3 5" id="KW-0812">Transmembrane</keyword>
<proteinExistence type="inferred from homology"/>
<evidence type="ECO:0000256" key="2">
    <source>
        <dbReference type="ARBA" id="ARBA00006375"/>
    </source>
</evidence>
<dbReference type="AlphaFoldDB" id="A0A068WV14"/>
<dbReference type="Gene3D" id="1.50.40.10">
    <property type="entry name" value="Mitochondrial carrier domain"/>
    <property type="match status" value="2"/>
</dbReference>
<feature type="repeat" description="Solcar" evidence="5">
    <location>
        <begin position="324"/>
        <end position="413"/>
    </location>
</feature>
<evidence type="ECO:0000256" key="3">
    <source>
        <dbReference type="ARBA" id="ARBA00022692"/>
    </source>
</evidence>
<organism evidence="7">
    <name type="scientific">Echinococcus granulosus</name>
    <name type="common">Hydatid tapeworm</name>
    <dbReference type="NCBI Taxonomy" id="6210"/>
    <lineage>
        <taxon>Eukaryota</taxon>
        <taxon>Metazoa</taxon>
        <taxon>Spiralia</taxon>
        <taxon>Lophotrochozoa</taxon>
        <taxon>Platyhelminthes</taxon>
        <taxon>Cestoda</taxon>
        <taxon>Eucestoda</taxon>
        <taxon>Cyclophyllidea</taxon>
        <taxon>Taeniidae</taxon>
        <taxon>Echinococcus</taxon>
        <taxon>Echinococcus granulosus group</taxon>
    </lineage>
</organism>
<sequence length="413" mass="45464">MATATIAPVVAGIPAEHGTGLAFVPRRVGWPSGHASSLNTFLVAEYIYIYSALVLCLLSSSRKSRNAILDIPTKMRSNNLFNDRLDTPYWLVSFFGRLFAPQLTRGNDLRNFYVLMANSNSSAFRTKPSSYVILVSSVSATLGAVITQPLDVIKTRLQVLPILNMRSSVGVLRTAKSLWSGVPPHNRWAHRIRLFWAGTVPSLCRTVPGVFAYFTTVNFFQSHLPRCGSSAVDAFTLGFTSRCLVGTLLLPFTVVKSQAEAGLTRGRSTFSSLCWIYSTAKWRGIYSGLLPTLARDSPYSGVYLLFYTQFKNLVLPSDTSYTTAPVHTLSACALLAAICATAVTQPADVLRSNRQLSISAIPSTSRIPWTQVLRETIRVDGITGLWRGFYLRLARRSVFAVITWTLFDKIPGA</sequence>
<protein>
    <submittedName>
        <fullName evidence="7 9">Solute carrier family 25 8</fullName>
    </submittedName>
</protein>
<evidence type="ECO:0000313" key="9">
    <source>
        <dbReference type="WBParaSite" id="EgrG_000188300"/>
    </source>
</evidence>
<dbReference type="Proteomes" id="UP000492820">
    <property type="component" value="Unassembled WGS sequence"/>
</dbReference>
<dbReference type="WBParaSite" id="EgrG_000188300">
    <property type="protein sequence ID" value="EgrG_000188300"/>
    <property type="gene ID" value="EgrG_000188300"/>
</dbReference>
<dbReference type="InterPro" id="IPR018108">
    <property type="entry name" value="MCP_transmembrane"/>
</dbReference>
<comment type="similarity">
    <text evidence="2 6">Belongs to the mitochondrial carrier (TC 2.A.29) family.</text>
</comment>
<evidence type="ECO:0000313" key="8">
    <source>
        <dbReference type="Proteomes" id="UP000492820"/>
    </source>
</evidence>